<comment type="subcellular location">
    <subcellularLocation>
        <location evidence="1">Cell envelope</location>
    </subcellularLocation>
</comment>
<comment type="caution">
    <text evidence="7">The sequence shown here is derived from an EMBL/GenBank/DDBJ whole genome shotgun (WGS) entry which is preliminary data.</text>
</comment>
<proteinExistence type="predicted"/>
<dbReference type="PROSITE" id="PS51352">
    <property type="entry name" value="THIOREDOXIN_2"/>
    <property type="match status" value="1"/>
</dbReference>
<dbReference type="GO" id="GO:0017004">
    <property type="term" value="P:cytochrome complex assembly"/>
    <property type="evidence" value="ECO:0007669"/>
    <property type="project" value="UniProtKB-KW"/>
</dbReference>
<keyword evidence="5" id="KW-0732">Signal</keyword>
<keyword evidence="2" id="KW-0201">Cytochrome c-type biogenesis</keyword>
<dbReference type="InterPro" id="IPR013766">
    <property type="entry name" value="Thioredoxin_domain"/>
</dbReference>
<dbReference type="Proteomes" id="UP000260644">
    <property type="component" value="Unassembled WGS sequence"/>
</dbReference>
<keyword evidence="4" id="KW-0676">Redox-active center</keyword>
<dbReference type="EMBL" id="QPMM01000001">
    <property type="protein sequence ID" value="RFS26782.1"/>
    <property type="molecule type" value="Genomic_DNA"/>
</dbReference>
<protein>
    <submittedName>
        <fullName evidence="7">TlpA family protein disulfide reductase</fullName>
    </submittedName>
</protein>
<keyword evidence="8" id="KW-1185">Reference proteome</keyword>
<accession>A0A3E1YHC4</accession>
<feature type="chain" id="PRO_5017647725" evidence="5">
    <location>
        <begin position="19"/>
        <end position="423"/>
    </location>
</feature>
<dbReference type="GO" id="GO:0030313">
    <property type="term" value="C:cell envelope"/>
    <property type="evidence" value="ECO:0007669"/>
    <property type="project" value="UniProtKB-SubCell"/>
</dbReference>
<dbReference type="InterPro" id="IPR036249">
    <property type="entry name" value="Thioredoxin-like_sf"/>
</dbReference>
<dbReference type="InterPro" id="IPR000866">
    <property type="entry name" value="AhpC/TSA"/>
</dbReference>
<dbReference type="SUPFAM" id="SSF52833">
    <property type="entry name" value="Thioredoxin-like"/>
    <property type="match status" value="1"/>
</dbReference>
<dbReference type="Gene3D" id="3.40.30.10">
    <property type="entry name" value="Glutaredoxin"/>
    <property type="match status" value="1"/>
</dbReference>
<dbReference type="PANTHER" id="PTHR42852:SF6">
    <property type="entry name" value="THIOL:DISULFIDE INTERCHANGE PROTEIN DSBE"/>
    <property type="match status" value="1"/>
</dbReference>
<evidence type="ECO:0000313" key="8">
    <source>
        <dbReference type="Proteomes" id="UP000260644"/>
    </source>
</evidence>
<dbReference type="GO" id="GO:0016209">
    <property type="term" value="F:antioxidant activity"/>
    <property type="evidence" value="ECO:0007669"/>
    <property type="project" value="InterPro"/>
</dbReference>
<sequence length="423" mass="47624">MKRIFFLIGLLLPCLAHSGLPNITALRIGDYLPSITTSATVNIPGGKISLDNYKGKLVILDFWATNCSSCIAGLSKLDSLQKLFGDQIQIISVTSEKKSVVKKFYSKTVVQRPPLPTITDDSLLHKYFPYATIPHLVWIDKTGKVISFTYSEYLTAENIRSVLSGNEINLPQKTDKIRDYSLPFLKPDIPLFPEAPTYYSTITGYGVGLVTKSGIDIDSSHQTIRRYATNWSVVELYLMAFNRLINFPRNQVILNLANPGRYLYTPDQGYKYDWERKYAHCYELRCPLTTTRSELQTYMIQDLNRYLHISATIKSIPVSCLILRQIIPALQIHHSNNKTSDTTGNDLHVTGSTVSALLYQLNNVQGIPPIIDSSGICKVQNIEINIPHRSIHALKAAFADYGFTLTEEIRSIDMLIITDQPVL</sequence>
<dbReference type="AlphaFoldDB" id="A0A3E1YHC4"/>
<dbReference type="GO" id="GO:0016491">
    <property type="term" value="F:oxidoreductase activity"/>
    <property type="evidence" value="ECO:0007669"/>
    <property type="project" value="InterPro"/>
</dbReference>
<evidence type="ECO:0000256" key="5">
    <source>
        <dbReference type="SAM" id="SignalP"/>
    </source>
</evidence>
<dbReference type="OrthoDB" id="793244at2"/>
<dbReference type="CDD" id="cd02966">
    <property type="entry name" value="TlpA_like_family"/>
    <property type="match status" value="1"/>
</dbReference>
<feature type="signal peptide" evidence="5">
    <location>
        <begin position="1"/>
        <end position="18"/>
    </location>
</feature>
<evidence type="ECO:0000256" key="4">
    <source>
        <dbReference type="ARBA" id="ARBA00023284"/>
    </source>
</evidence>
<dbReference type="RefSeq" id="WP_116973974.1">
    <property type="nucleotide sequence ID" value="NZ_QPMM01000001.1"/>
</dbReference>
<organism evidence="7 8">
    <name type="scientific">Chitinophaga silvatica</name>
    <dbReference type="NCBI Taxonomy" id="2282649"/>
    <lineage>
        <taxon>Bacteria</taxon>
        <taxon>Pseudomonadati</taxon>
        <taxon>Bacteroidota</taxon>
        <taxon>Chitinophagia</taxon>
        <taxon>Chitinophagales</taxon>
        <taxon>Chitinophagaceae</taxon>
        <taxon>Chitinophaga</taxon>
    </lineage>
</organism>
<feature type="domain" description="Thioredoxin" evidence="6">
    <location>
        <begin position="26"/>
        <end position="168"/>
    </location>
</feature>
<evidence type="ECO:0000256" key="1">
    <source>
        <dbReference type="ARBA" id="ARBA00004196"/>
    </source>
</evidence>
<dbReference type="Pfam" id="PF00578">
    <property type="entry name" value="AhpC-TSA"/>
    <property type="match status" value="1"/>
</dbReference>
<evidence type="ECO:0000313" key="7">
    <source>
        <dbReference type="EMBL" id="RFS26782.1"/>
    </source>
</evidence>
<evidence type="ECO:0000256" key="3">
    <source>
        <dbReference type="ARBA" id="ARBA00023157"/>
    </source>
</evidence>
<evidence type="ECO:0000256" key="2">
    <source>
        <dbReference type="ARBA" id="ARBA00022748"/>
    </source>
</evidence>
<evidence type="ECO:0000259" key="6">
    <source>
        <dbReference type="PROSITE" id="PS51352"/>
    </source>
</evidence>
<reference evidence="7 8" key="1">
    <citation type="submission" date="2018-07" db="EMBL/GenBank/DDBJ databases">
        <title>Chitinophaga K2CV101002-2 sp. nov., isolated from a monsoon evergreen broad-leaved forest soil.</title>
        <authorList>
            <person name="Lv Y."/>
        </authorList>
    </citation>
    <scope>NUCLEOTIDE SEQUENCE [LARGE SCALE GENOMIC DNA]</scope>
    <source>
        <strain evidence="7 8">GDMCC 1.1288</strain>
    </source>
</reference>
<dbReference type="PANTHER" id="PTHR42852">
    <property type="entry name" value="THIOL:DISULFIDE INTERCHANGE PROTEIN DSBE"/>
    <property type="match status" value="1"/>
</dbReference>
<dbReference type="InterPro" id="IPR050553">
    <property type="entry name" value="Thioredoxin_ResA/DsbE_sf"/>
</dbReference>
<name>A0A3E1YHC4_9BACT</name>
<keyword evidence="3" id="KW-1015">Disulfide bond</keyword>
<gene>
    <name evidence="7" type="ORF">DVR12_03070</name>
</gene>